<dbReference type="InterPro" id="IPR050551">
    <property type="entry name" value="Fructan_Metab_Enzymes"/>
</dbReference>
<evidence type="ECO:0000256" key="1">
    <source>
        <dbReference type="ARBA" id="ARBA00009902"/>
    </source>
</evidence>
<feature type="domain" description="Glycosyl hydrolase family 32 C-terminal" evidence="6">
    <location>
        <begin position="225"/>
        <end position="355"/>
    </location>
</feature>
<dbReference type="Pfam" id="PF08244">
    <property type="entry name" value="Glyco_hydro_32C"/>
    <property type="match status" value="1"/>
</dbReference>
<dbReference type="SUPFAM" id="SSF75005">
    <property type="entry name" value="Arabinanase/levansucrase/invertase"/>
    <property type="match status" value="1"/>
</dbReference>
<evidence type="ECO:0000256" key="2">
    <source>
        <dbReference type="ARBA" id="ARBA00022801"/>
    </source>
</evidence>
<evidence type="ECO:0000313" key="8">
    <source>
        <dbReference type="Proteomes" id="UP000489600"/>
    </source>
</evidence>
<dbReference type="InterPro" id="IPR001362">
    <property type="entry name" value="Glyco_hydro_32"/>
</dbReference>
<dbReference type="SMART" id="SM00640">
    <property type="entry name" value="Glyco_32"/>
    <property type="match status" value="1"/>
</dbReference>
<keyword evidence="8" id="KW-1185">Reference proteome</keyword>
<keyword evidence="2 4" id="KW-0378">Hydrolase</keyword>
<comment type="similarity">
    <text evidence="1 4">Belongs to the glycosyl hydrolase 32 family.</text>
</comment>
<dbReference type="InterPro" id="IPR013320">
    <property type="entry name" value="ConA-like_dom_sf"/>
</dbReference>
<sequence>MQSYAIPQDPSDPYLRKWIKPDDNPIAIPDYTMNGSAFRDPTTAWFSKDGHWRTVVGSLRKHRGIAYIYRSRDFKRWVKAKHPVHSKESTGMWEGPDLFPVSLPDFGNGLDLDYVGPNIKHVLKVSLDITRFDYYTLGKYDRKKDRYVPDGDSPDGWDGLRFDYGNFYASKTFFYYKKSRRILWGWANESDTPNDDEKKGWAGRQRKLRGFTFKSLELCNIKGCNVSGSVGPFGLIKLATPDLEEYTPVFFRVFKDTSTHKPKVHMCSDARPSSLNQDKGPLPKDRMYKPSFAGFVDGRISLRSLIDHSIVESFGALGKTVITSRVYPVKAVQENAHLYVFNNGTQTVNVESLNARSIESPLHMNDGAL</sequence>
<dbReference type="InterPro" id="IPR023296">
    <property type="entry name" value="Glyco_hydro_beta-prop_sf"/>
</dbReference>
<dbReference type="Pfam" id="PF00251">
    <property type="entry name" value="Glyco_hydro_32N"/>
    <property type="match status" value="1"/>
</dbReference>
<accession>A0A565AZ57</accession>
<comment type="caution">
    <text evidence="7">The sequence shown here is derived from an EMBL/GenBank/DDBJ whole genome shotgun (WGS) entry which is preliminary data.</text>
</comment>
<dbReference type="GO" id="GO:0005975">
    <property type="term" value="P:carbohydrate metabolic process"/>
    <property type="evidence" value="ECO:0007669"/>
    <property type="project" value="InterPro"/>
</dbReference>
<evidence type="ECO:0000259" key="6">
    <source>
        <dbReference type="Pfam" id="PF08244"/>
    </source>
</evidence>
<dbReference type="Gene3D" id="2.115.10.20">
    <property type="entry name" value="Glycosyl hydrolase domain, family 43"/>
    <property type="match status" value="1"/>
</dbReference>
<dbReference type="SUPFAM" id="SSF49899">
    <property type="entry name" value="Concanavalin A-like lectins/glucanases"/>
    <property type="match status" value="1"/>
</dbReference>
<evidence type="ECO:0000313" key="7">
    <source>
        <dbReference type="EMBL" id="VVA94681.1"/>
    </source>
</evidence>
<dbReference type="InterPro" id="IPR013189">
    <property type="entry name" value="Glyco_hydro_32_C"/>
</dbReference>
<reference evidence="7" key="1">
    <citation type="submission" date="2019-07" db="EMBL/GenBank/DDBJ databases">
        <authorList>
            <person name="Dittberner H."/>
        </authorList>
    </citation>
    <scope>NUCLEOTIDE SEQUENCE [LARGE SCALE GENOMIC DNA]</scope>
</reference>
<evidence type="ECO:0000259" key="5">
    <source>
        <dbReference type="Pfam" id="PF00251"/>
    </source>
</evidence>
<dbReference type="PANTHER" id="PTHR31953">
    <property type="entry name" value="BETA-FRUCTOFURANOSIDASE, INSOLUBLE ISOENZYME CWINV1-RELATED"/>
    <property type="match status" value="1"/>
</dbReference>
<dbReference type="OrthoDB" id="202537at2759"/>
<evidence type="ECO:0000256" key="4">
    <source>
        <dbReference type="RuleBase" id="RU362110"/>
    </source>
</evidence>
<feature type="domain" description="Glycosyl hydrolase family 32 N-terminal" evidence="5">
    <location>
        <begin position="2"/>
        <end position="215"/>
    </location>
</feature>
<dbReference type="GO" id="GO:0004553">
    <property type="term" value="F:hydrolase activity, hydrolyzing O-glycosyl compounds"/>
    <property type="evidence" value="ECO:0007669"/>
    <property type="project" value="InterPro"/>
</dbReference>
<dbReference type="Proteomes" id="UP000489600">
    <property type="component" value="Unassembled WGS sequence"/>
</dbReference>
<gene>
    <name evidence="7" type="ORF">ANE_LOCUS5126</name>
</gene>
<dbReference type="EMBL" id="CABITT030000002">
    <property type="protein sequence ID" value="VVA94681.1"/>
    <property type="molecule type" value="Genomic_DNA"/>
</dbReference>
<keyword evidence="3 4" id="KW-0326">Glycosidase</keyword>
<evidence type="ECO:0000256" key="3">
    <source>
        <dbReference type="ARBA" id="ARBA00023295"/>
    </source>
</evidence>
<evidence type="ECO:0008006" key="9">
    <source>
        <dbReference type="Google" id="ProtNLM"/>
    </source>
</evidence>
<organism evidence="7 8">
    <name type="scientific">Arabis nemorensis</name>
    <dbReference type="NCBI Taxonomy" id="586526"/>
    <lineage>
        <taxon>Eukaryota</taxon>
        <taxon>Viridiplantae</taxon>
        <taxon>Streptophyta</taxon>
        <taxon>Embryophyta</taxon>
        <taxon>Tracheophyta</taxon>
        <taxon>Spermatophyta</taxon>
        <taxon>Magnoliopsida</taxon>
        <taxon>eudicotyledons</taxon>
        <taxon>Gunneridae</taxon>
        <taxon>Pentapetalae</taxon>
        <taxon>rosids</taxon>
        <taxon>malvids</taxon>
        <taxon>Brassicales</taxon>
        <taxon>Brassicaceae</taxon>
        <taxon>Arabideae</taxon>
        <taxon>Arabis</taxon>
    </lineage>
</organism>
<proteinExistence type="inferred from homology"/>
<dbReference type="InterPro" id="IPR013148">
    <property type="entry name" value="Glyco_hydro_32_N"/>
</dbReference>
<dbReference type="Gene3D" id="2.60.120.560">
    <property type="entry name" value="Exo-inulinase, domain 1"/>
    <property type="match status" value="1"/>
</dbReference>
<protein>
    <recommendedName>
        <fullName evidence="9">Glycosyl hydrolase family 32 N-terminal domain-containing protein</fullName>
    </recommendedName>
</protein>
<dbReference type="AlphaFoldDB" id="A0A565AZ57"/>
<dbReference type="CDD" id="cd18624">
    <property type="entry name" value="GH32_Fruct1-like"/>
    <property type="match status" value="1"/>
</dbReference>
<name>A0A565AZ57_9BRAS</name>